<dbReference type="SUPFAM" id="SSF50952">
    <property type="entry name" value="Soluble quinoprotein glucose dehydrogenase"/>
    <property type="match status" value="1"/>
</dbReference>
<accession>A0ABT3TCU2</accession>
<evidence type="ECO:0000313" key="10">
    <source>
        <dbReference type="EMBL" id="MCX2980107.1"/>
    </source>
</evidence>
<keyword evidence="2" id="KW-0813">Transport</keyword>
<dbReference type="PANTHER" id="PTHR40469">
    <property type="entry name" value="SECRETED GLYCOSYL HYDROLASE"/>
    <property type="match status" value="1"/>
</dbReference>
<comment type="caution">
    <text evidence="10">The sequence shown here is derived from an EMBL/GenBank/DDBJ whole genome shotgun (WGS) entry which is preliminary data.</text>
</comment>
<keyword evidence="11" id="KW-1185">Reference proteome</keyword>
<keyword evidence="5" id="KW-0249">Electron transport</keyword>
<dbReference type="Pfam" id="PF22352">
    <property type="entry name" value="K319L-like_PKD"/>
    <property type="match status" value="1"/>
</dbReference>
<dbReference type="InterPro" id="IPR012938">
    <property type="entry name" value="Glc/Sorbosone_DH"/>
</dbReference>
<evidence type="ECO:0000256" key="4">
    <source>
        <dbReference type="ARBA" id="ARBA00022723"/>
    </source>
</evidence>
<keyword evidence="6 8" id="KW-0408">Iron</keyword>
<dbReference type="Proteomes" id="UP001143362">
    <property type="component" value="Unassembled WGS sequence"/>
</dbReference>
<keyword evidence="3 8" id="KW-0349">Heme</keyword>
<dbReference type="PRINTS" id="PR00606">
    <property type="entry name" value="CYTCHROMECID"/>
</dbReference>
<dbReference type="RefSeq" id="WP_279244086.1">
    <property type="nucleotide sequence ID" value="NZ_SHNN01000001.1"/>
</dbReference>
<evidence type="ECO:0000256" key="1">
    <source>
        <dbReference type="ARBA" id="ARBA00021020"/>
    </source>
</evidence>
<feature type="domain" description="Cytochrome c" evidence="9">
    <location>
        <begin position="850"/>
        <end position="944"/>
    </location>
</feature>
<organism evidence="10 11">
    <name type="scientific">Candidatus Litorirhabdus singularis</name>
    <dbReference type="NCBI Taxonomy" id="2518993"/>
    <lineage>
        <taxon>Bacteria</taxon>
        <taxon>Pseudomonadati</taxon>
        <taxon>Pseudomonadota</taxon>
        <taxon>Gammaproteobacteria</taxon>
        <taxon>Cellvibrionales</taxon>
        <taxon>Halieaceae</taxon>
        <taxon>Candidatus Litorirhabdus</taxon>
    </lineage>
</organism>
<dbReference type="Gene3D" id="1.10.760.10">
    <property type="entry name" value="Cytochrome c-like domain"/>
    <property type="match status" value="1"/>
</dbReference>
<evidence type="ECO:0000256" key="8">
    <source>
        <dbReference type="PROSITE-ProRule" id="PRU00433"/>
    </source>
</evidence>
<dbReference type="Gene3D" id="2.120.10.30">
    <property type="entry name" value="TolB, C-terminal domain"/>
    <property type="match status" value="1"/>
</dbReference>
<dbReference type="Gene3D" id="3.40.50.880">
    <property type="match status" value="1"/>
</dbReference>
<name>A0ABT3TCU2_9GAMM</name>
<dbReference type="Pfam" id="PF00034">
    <property type="entry name" value="Cytochrom_C"/>
    <property type="match status" value="1"/>
</dbReference>
<keyword evidence="4 8" id="KW-0479">Metal-binding</keyword>
<dbReference type="Pfam" id="PF07995">
    <property type="entry name" value="GSDH"/>
    <property type="match status" value="1"/>
</dbReference>
<evidence type="ECO:0000256" key="7">
    <source>
        <dbReference type="ARBA" id="ARBA00031244"/>
    </source>
</evidence>
<dbReference type="SUPFAM" id="SSF52317">
    <property type="entry name" value="Class I glutamine amidotransferase-like"/>
    <property type="match status" value="1"/>
</dbReference>
<dbReference type="SUPFAM" id="SSF49299">
    <property type="entry name" value="PKD domain"/>
    <property type="match status" value="1"/>
</dbReference>
<dbReference type="InterPro" id="IPR011042">
    <property type="entry name" value="6-blade_b-propeller_TolB-like"/>
</dbReference>
<dbReference type="InterPro" id="IPR009056">
    <property type="entry name" value="Cyt_c-like_dom"/>
</dbReference>
<evidence type="ECO:0000256" key="2">
    <source>
        <dbReference type="ARBA" id="ARBA00022448"/>
    </source>
</evidence>
<dbReference type="SUPFAM" id="SSF46626">
    <property type="entry name" value="Cytochrome c"/>
    <property type="match status" value="1"/>
</dbReference>
<dbReference type="Pfam" id="PF06283">
    <property type="entry name" value="ThuA"/>
    <property type="match status" value="1"/>
</dbReference>
<dbReference type="InterPro" id="IPR029062">
    <property type="entry name" value="Class_I_gatase-like"/>
</dbReference>
<dbReference type="PROSITE" id="PS51007">
    <property type="entry name" value="CYTC"/>
    <property type="match status" value="1"/>
</dbReference>
<evidence type="ECO:0000256" key="6">
    <source>
        <dbReference type="ARBA" id="ARBA00023004"/>
    </source>
</evidence>
<evidence type="ECO:0000256" key="3">
    <source>
        <dbReference type="ARBA" id="ARBA00022617"/>
    </source>
</evidence>
<dbReference type="InterPro" id="IPR011041">
    <property type="entry name" value="Quinoprot_gluc/sorb_DH_b-prop"/>
</dbReference>
<sequence>MKKVITIAITAAFFLLLAAWWYLQRPPLAQVLVFSKTAEYRHDSIAAGIAALTEVAGEHRIAVVATEDAEIFSQTELQQFQAVVFLNTTGMVLARPQQEALERYIQAGGGFVGIHAAADTHWKANDWPWYTRLLGAAFLSHPSDPSNVQSGLLQVADSDSELTAMFPAAFEFTDEWYDYQRLSDKISVLLRIDENTYQGGRMGAEHPVAWYQNFDGGRSFYTNFGHRPESFSDPAVREHLWAGLAWAMGDGQLDYSKARPESWRMKRVILDSGLNEPMAMAFTPASELYFIQRRGELLRYDPQLQRSVEVARFEVTDEGEYGLIGFTFDPDYSSNQWLYIFRNVLVAEGAAYRLSRYRLAEDGVEHASEQVILEIPTEAGRQNHTGGTLVFGPQGNLWISTGDTTNPHESGGFSPHDDRPGRAVFDAARSAGNTKDLRGKILRISINSDGSYGTPEDNLFTDAANGRPEIFAMGLRNPFRFDVDSRTGILYWGEVGPDSRDYSGERGPWGYDEFNRTNKAGNFGWPFVIGYNEPYAYYDFGSAESDGMVDPAAPQNRSRNNTGARVLPPAQPAWMRYPYTLEEGLPELGEGGRSAMAGQVYYHDDYPPNPLKLPPYYDGKLFIYEWVRHWVQAVSMDDDGGVRKIEPLLEPGIYSAPIHLKFAPDGSLYVLEYGSAWFSPNDDAYLSRIEYYGDDNPPPVVLASADERVGAVPFSTTLRGSQSFDRNGSYESLSFSWDQLKNGRVVQHIADTADASFSADTAGDYQLQLTVTDADGVSSESGVLLQVGNDRPQIDIAFSNGNGSVFWDDVSVDYQVTVTDTEDGSTRDGGIADERVRVSVEYVPQGKDIANAELGHQAIAGPDGWQEIEASDCLSCHMLDAASVGPSFNELRSHYAGKAGAVSALAEKIQQGGQGVWGDYAMPGHPQLSVAQTSAMAEWIMERGQAQAAAGLPLSGTLNFERHQNDSLANDMVGKLYTGRYLLMASYEDRGAVGARTARAAVTRVLMPPVVDPTAADARSDAIMQIPVPMEGSEDVTLALYLSREGQPAYLLFEDFDLSEIRSVKLGIATSSLITSGGSLNLRLGSPDGRTIGTHHIENKNLGMPETLDYYGYDVSDIEGRFDVYLTTDPAGGEAAKPEFILGTIEFVR</sequence>
<dbReference type="InterPro" id="IPR029010">
    <property type="entry name" value="ThuA-like"/>
</dbReference>
<dbReference type="EMBL" id="SHNN01000001">
    <property type="protein sequence ID" value="MCX2980107.1"/>
    <property type="molecule type" value="Genomic_DNA"/>
</dbReference>
<dbReference type="InterPro" id="IPR002324">
    <property type="entry name" value="Cyt_c_ID"/>
</dbReference>
<proteinExistence type="predicted"/>
<dbReference type="InterPro" id="IPR013783">
    <property type="entry name" value="Ig-like_fold"/>
</dbReference>
<protein>
    <recommendedName>
        <fullName evidence="1">Cytochrome c-551</fullName>
    </recommendedName>
    <alternativeName>
        <fullName evidence="7">Cytochrome c551</fullName>
    </alternativeName>
</protein>
<evidence type="ECO:0000259" key="9">
    <source>
        <dbReference type="PROSITE" id="PS51007"/>
    </source>
</evidence>
<evidence type="ECO:0000256" key="5">
    <source>
        <dbReference type="ARBA" id="ARBA00022982"/>
    </source>
</evidence>
<reference evidence="10" key="1">
    <citation type="submission" date="2019-02" db="EMBL/GenBank/DDBJ databases">
        <authorList>
            <person name="Li S.-H."/>
        </authorList>
    </citation>
    <scope>NUCLEOTIDE SEQUENCE</scope>
    <source>
        <strain evidence="10">IMCC14734</strain>
    </source>
</reference>
<dbReference type="PANTHER" id="PTHR40469:SF2">
    <property type="entry name" value="GALACTOSE-BINDING DOMAIN-LIKE SUPERFAMILY PROTEIN"/>
    <property type="match status" value="1"/>
</dbReference>
<dbReference type="Gene3D" id="2.60.40.10">
    <property type="entry name" value="Immunoglobulins"/>
    <property type="match status" value="1"/>
</dbReference>
<evidence type="ECO:0000313" key="11">
    <source>
        <dbReference type="Proteomes" id="UP001143362"/>
    </source>
</evidence>
<dbReference type="InterPro" id="IPR036909">
    <property type="entry name" value="Cyt_c-like_dom_sf"/>
</dbReference>
<gene>
    <name evidence="10" type="ORF">EYC98_04415</name>
</gene>
<dbReference type="InterPro" id="IPR035986">
    <property type="entry name" value="PKD_dom_sf"/>
</dbReference>